<dbReference type="RefSeq" id="WP_160861507.1">
    <property type="nucleotide sequence ID" value="NZ_WUMK01000009.1"/>
</dbReference>
<dbReference type="EMBL" id="WUMK01000009">
    <property type="protein sequence ID" value="MXN48004.1"/>
    <property type="molecule type" value="Genomic_DNA"/>
</dbReference>
<dbReference type="OrthoDB" id="9801098at2"/>
<organism evidence="4 5">
    <name type="scientific">Shinella kummerowiae</name>
    <dbReference type="NCBI Taxonomy" id="417745"/>
    <lineage>
        <taxon>Bacteria</taxon>
        <taxon>Pseudomonadati</taxon>
        <taxon>Pseudomonadota</taxon>
        <taxon>Alphaproteobacteria</taxon>
        <taxon>Hyphomicrobiales</taxon>
        <taxon>Rhizobiaceae</taxon>
        <taxon>Shinella</taxon>
    </lineage>
</organism>
<feature type="domain" description="Nudix hydrolase" evidence="3">
    <location>
        <begin position="4"/>
        <end position="134"/>
    </location>
</feature>
<dbReference type="PANTHER" id="PTHR43046:SF2">
    <property type="entry name" value="8-OXO-DGTP DIPHOSPHATASE-RELATED"/>
    <property type="match status" value="1"/>
</dbReference>
<proteinExistence type="predicted"/>
<dbReference type="CDD" id="cd04690">
    <property type="entry name" value="NUDIX_Hydrolase"/>
    <property type="match status" value="1"/>
</dbReference>
<dbReference type="InterPro" id="IPR015797">
    <property type="entry name" value="NUDIX_hydrolase-like_dom_sf"/>
</dbReference>
<dbReference type="InterPro" id="IPR000086">
    <property type="entry name" value="NUDIX_hydrolase_dom"/>
</dbReference>
<reference evidence="4 5" key="1">
    <citation type="submission" date="2019-12" db="EMBL/GenBank/DDBJ databases">
        <title>Shinella kummerowiae sp. nov., a symbiotic bacterium isolated from root nodules of the herbal legume Kummerowia stipulacea.</title>
        <authorList>
            <person name="Gao J."/>
        </authorList>
    </citation>
    <scope>NUCLEOTIDE SEQUENCE [LARGE SCALE GENOMIC DNA]</scope>
    <source>
        <strain evidence="4 5">CCBAU 25048</strain>
    </source>
</reference>
<keyword evidence="5" id="KW-1185">Reference proteome</keyword>
<evidence type="ECO:0000313" key="5">
    <source>
        <dbReference type="Proteomes" id="UP000435802"/>
    </source>
</evidence>
<name>A0A6N8SG13_9HYPH</name>
<dbReference type="GO" id="GO:0016787">
    <property type="term" value="F:hydrolase activity"/>
    <property type="evidence" value="ECO:0007669"/>
    <property type="project" value="UniProtKB-KW"/>
</dbReference>
<comment type="caution">
    <text evidence="4">The sequence shown here is derived from an EMBL/GenBank/DDBJ whole genome shotgun (WGS) entry which is preliminary data.</text>
</comment>
<dbReference type="Pfam" id="PF00293">
    <property type="entry name" value="NUDIX"/>
    <property type="match status" value="1"/>
</dbReference>
<evidence type="ECO:0000256" key="2">
    <source>
        <dbReference type="ARBA" id="ARBA00022801"/>
    </source>
</evidence>
<dbReference type="Gene3D" id="3.90.79.10">
    <property type="entry name" value="Nucleoside Triphosphate Pyrophosphohydrolase"/>
    <property type="match status" value="1"/>
</dbReference>
<dbReference type="Proteomes" id="UP000435802">
    <property type="component" value="Unassembled WGS sequence"/>
</dbReference>
<gene>
    <name evidence="4" type="ORF">GR138_22610</name>
</gene>
<dbReference type="SUPFAM" id="SSF55811">
    <property type="entry name" value="Nudix"/>
    <property type="match status" value="1"/>
</dbReference>
<accession>A0A6N8SG13</accession>
<protein>
    <submittedName>
        <fullName evidence="4">NUDIX domain-containing protein</fullName>
    </submittedName>
</protein>
<evidence type="ECO:0000256" key="1">
    <source>
        <dbReference type="ARBA" id="ARBA00001946"/>
    </source>
</evidence>
<comment type="cofactor">
    <cofactor evidence="1">
        <name>Mg(2+)</name>
        <dbReference type="ChEBI" id="CHEBI:18420"/>
    </cofactor>
</comment>
<dbReference type="PROSITE" id="PS51462">
    <property type="entry name" value="NUDIX"/>
    <property type="match status" value="1"/>
</dbReference>
<evidence type="ECO:0000313" key="4">
    <source>
        <dbReference type="EMBL" id="MXN48004.1"/>
    </source>
</evidence>
<sequence>MQREIRIAVALIVRENGDTLLVRKRGMPMYMQAGGNIAGGEAPKAALARHLHDELGLLVSAARMAPFGCFEAEAADAPDHLLIAYVFLIKLHNEDIAPTAGIDEAVWTPIDKAPALPLAPLTRNHILTLFWQMQFGADLSYQPEKAVLQASHARN</sequence>
<evidence type="ECO:0000259" key="3">
    <source>
        <dbReference type="PROSITE" id="PS51462"/>
    </source>
</evidence>
<dbReference type="AlphaFoldDB" id="A0A6N8SG13"/>
<keyword evidence="2" id="KW-0378">Hydrolase</keyword>
<dbReference type="PANTHER" id="PTHR43046">
    <property type="entry name" value="GDP-MANNOSE MANNOSYL HYDROLASE"/>
    <property type="match status" value="1"/>
</dbReference>